<evidence type="ECO:0000313" key="5">
    <source>
        <dbReference type="EMBL" id="MXO86254.1"/>
    </source>
</evidence>
<proteinExistence type="predicted"/>
<feature type="transmembrane region" description="Helical" evidence="2">
    <location>
        <begin position="52"/>
        <end position="70"/>
    </location>
</feature>
<dbReference type="NCBIfam" id="TIGR00254">
    <property type="entry name" value="GGDEF"/>
    <property type="match status" value="1"/>
</dbReference>
<feature type="transmembrane region" description="Helical" evidence="2">
    <location>
        <begin position="95"/>
        <end position="113"/>
    </location>
</feature>
<dbReference type="InterPro" id="IPR000160">
    <property type="entry name" value="GGDEF_dom"/>
</dbReference>
<dbReference type="Pfam" id="PF00990">
    <property type="entry name" value="GGDEF"/>
    <property type="match status" value="1"/>
</dbReference>
<organism evidence="5 6">
    <name type="scientific">Parapontixanthobacter aurantiacus</name>
    <dbReference type="NCBI Taxonomy" id="1463599"/>
    <lineage>
        <taxon>Bacteria</taxon>
        <taxon>Pseudomonadati</taxon>
        <taxon>Pseudomonadota</taxon>
        <taxon>Alphaproteobacteria</taxon>
        <taxon>Sphingomonadales</taxon>
        <taxon>Erythrobacteraceae</taxon>
        <taxon>Parapontixanthobacter</taxon>
    </lineage>
</organism>
<dbReference type="Gene3D" id="3.30.70.270">
    <property type="match status" value="1"/>
</dbReference>
<dbReference type="PROSITE" id="PS50883">
    <property type="entry name" value="EAL"/>
    <property type="match status" value="1"/>
</dbReference>
<dbReference type="InterPro" id="IPR052155">
    <property type="entry name" value="Biofilm_reg_signaling"/>
</dbReference>
<accession>A0A844ZFC8</accession>
<dbReference type="AlphaFoldDB" id="A0A844ZFC8"/>
<dbReference type="PANTHER" id="PTHR44757:SF4">
    <property type="entry name" value="DIGUANYLATE CYCLASE DGCE-RELATED"/>
    <property type="match status" value="1"/>
</dbReference>
<dbReference type="InterPro" id="IPR001633">
    <property type="entry name" value="EAL_dom"/>
</dbReference>
<reference evidence="5 6" key="1">
    <citation type="submission" date="2019-12" db="EMBL/GenBank/DDBJ databases">
        <title>Genomic-based taxomic classification of the family Erythrobacteraceae.</title>
        <authorList>
            <person name="Xu L."/>
        </authorList>
    </citation>
    <scope>NUCLEOTIDE SEQUENCE [LARGE SCALE GENOMIC DNA]</scope>
    <source>
        <strain evidence="5 6">MCCC 1A09962</strain>
    </source>
</reference>
<feature type="domain" description="GGDEF" evidence="4">
    <location>
        <begin position="358"/>
        <end position="491"/>
    </location>
</feature>
<evidence type="ECO:0000313" key="6">
    <source>
        <dbReference type="Proteomes" id="UP000433104"/>
    </source>
</evidence>
<feature type="transmembrane region" description="Helical" evidence="2">
    <location>
        <begin position="23"/>
        <end position="46"/>
    </location>
</feature>
<evidence type="ECO:0000259" key="3">
    <source>
        <dbReference type="PROSITE" id="PS50883"/>
    </source>
</evidence>
<dbReference type="SUPFAM" id="SSF55785">
    <property type="entry name" value="PYP-like sensor domain (PAS domain)"/>
    <property type="match status" value="1"/>
</dbReference>
<dbReference type="Pfam" id="PF08448">
    <property type="entry name" value="PAS_4"/>
    <property type="match status" value="1"/>
</dbReference>
<keyword evidence="6" id="KW-1185">Reference proteome</keyword>
<dbReference type="Gene3D" id="3.20.20.450">
    <property type="entry name" value="EAL domain"/>
    <property type="match status" value="1"/>
</dbReference>
<dbReference type="OrthoDB" id="9790882at2"/>
<evidence type="ECO:0000256" key="1">
    <source>
        <dbReference type="SAM" id="MobiDB-lite"/>
    </source>
</evidence>
<dbReference type="CDD" id="cd01948">
    <property type="entry name" value="EAL"/>
    <property type="match status" value="1"/>
</dbReference>
<comment type="caution">
    <text evidence="5">The sequence shown here is derived from an EMBL/GenBank/DDBJ whole genome shotgun (WGS) entry which is preliminary data.</text>
</comment>
<feature type="domain" description="EAL" evidence="3">
    <location>
        <begin position="500"/>
        <end position="750"/>
    </location>
</feature>
<dbReference type="InterPro" id="IPR035965">
    <property type="entry name" value="PAS-like_dom_sf"/>
</dbReference>
<dbReference type="Proteomes" id="UP000433104">
    <property type="component" value="Unassembled WGS sequence"/>
</dbReference>
<dbReference type="InterPro" id="IPR043128">
    <property type="entry name" value="Rev_trsase/Diguanyl_cyclase"/>
</dbReference>
<evidence type="ECO:0000259" key="4">
    <source>
        <dbReference type="PROSITE" id="PS50887"/>
    </source>
</evidence>
<dbReference type="InterPro" id="IPR029787">
    <property type="entry name" value="Nucleotide_cyclase"/>
</dbReference>
<dbReference type="RefSeq" id="WP_160682937.1">
    <property type="nucleotide sequence ID" value="NZ_WTYW01000002.1"/>
</dbReference>
<dbReference type="InterPro" id="IPR013656">
    <property type="entry name" value="PAS_4"/>
</dbReference>
<evidence type="ECO:0000256" key="2">
    <source>
        <dbReference type="SAM" id="Phobius"/>
    </source>
</evidence>
<gene>
    <name evidence="5" type="ORF">GRI38_09455</name>
</gene>
<sequence length="767" mass="84430">MSLAMSTTETIEAELLRRRVRSLIASAPFGLLVSLVSVLVLAITLRHSTSPVILWSWATGAVLFVLYRAWQITAIEPETAELTYLSRTWRRSVRTMYASSVGWALSLPYAAIVAEGLELPLVAAVGTGVFISALLMYRAIPRAAKLHIVLLCASFIVTAWFLAGPSSLVFNLLILVYGFTLLRTFNLQEKNFVSSIVHAVERRESESTVRMLLNDYEAHSSDWLWTTSSDGLLRNVSARFGEAAGRDLGELEGLPIVSLFEEGSERDRLAYAIDHGEPIRDHVVALNAHGARRYWKLSARPREDGRISGVACDVTHTKLAEDRVRNMAHYDGLTNLANRYLFNERLRNALDLPTAARSQVALFYVDLDDFKSVNDTQGHLIGDQLLCEVGRRLEAEVRGSDLVARLGGDEFAILLEAGAGTAALIERAHRFLTVLREPYVIGEHVFRVSASIGVARGTGPDDEALELLRRADLALYAAKAKGRDSFALFEPTLDTAARQRRETELQLREAMERGQLLLHYQPILALGTDTITGYEALVRWQHPERGLLYPSEFVAIAEASGLIVPLGEWIIHQALVESASWPEHLRIGINLSPTQVGSPRLVKTIAESLAISGIAPGRVDFEITEHVVLEGSEANRSTLYKLRELGASISLDDFGTGYSSLNYLRNFPFDRIKIDRDFVTGIVSSRESQAIVKTICRLADALGMATVAEGVEEAEQLEMLRRIGCSEAQGYLIGKPASEPLAAAQSRPDASGHTNHSAPTSERASPL</sequence>
<protein>
    <submittedName>
        <fullName evidence="5">EAL domain-containing protein</fullName>
    </submittedName>
</protein>
<dbReference type="EMBL" id="WTYW01000002">
    <property type="protein sequence ID" value="MXO86254.1"/>
    <property type="molecule type" value="Genomic_DNA"/>
</dbReference>
<dbReference type="PANTHER" id="PTHR44757">
    <property type="entry name" value="DIGUANYLATE CYCLASE DGCP"/>
    <property type="match status" value="1"/>
</dbReference>
<keyword evidence="2" id="KW-1133">Transmembrane helix</keyword>
<dbReference type="PROSITE" id="PS50887">
    <property type="entry name" value="GGDEF"/>
    <property type="match status" value="1"/>
</dbReference>
<dbReference type="Pfam" id="PF00563">
    <property type="entry name" value="EAL"/>
    <property type="match status" value="1"/>
</dbReference>
<keyword evidence="2" id="KW-0472">Membrane</keyword>
<name>A0A844ZFC8_9SPHN</name>
<feature type="transmembrane region" description="Helical" evidence="2">
    <location>
        <begin position="144"/>
        <end position="162"/>
    </location>
</feature>
<dbReference type="Gene3D" id="3.30.450.20">
    <property type="entry name" value="PAS domain"/>
    <property type="match status" value="1"/>
</dbReference>
<dbReference type="SUPFAM" id="SSF55073">
    <property type="entry name" value="Nucleotide cyclase"/>
    <property type="match status" value="1"/>
</dbReference>
<feature type="compositionally biased region" description="Polar residues" evidence="1">
    <location>
        <begin position="752"/>
        <end position="767"/>
    </location>
</feature>
<dbReference type="SUPFAM" id="SSF141868">
    <property type="entry name" value="EAL domain-like"/>
    <property type="match status" value="1"/>
</dbReference>
<feature type="transmembrane region" description="Helical" evidence="2">
    <location>
        <begin position="119"/>
        <end position="137"/>
    </location>
</feature>
<dbReference type="SMART" id="SM00052">
    <property type="entry name" value="EAL"/>
    <property type="match status" value="1"/>
</dbReference>
<dbReference type="CDD" id="cd01949">
    <property type="entry name" value="GGDEF"/>
    <property type="match status" value="1"/>
</dbReference>
<keyword evidence="2" id="KW-0812">Transmembrane</keyword>
<feature type="region of interest" description="Disordered" evidence="1">
    <location>
        <begin position="741"/>
        <end position="767"/>
    </location>
</feature>
<dbReference type="SMART" id="SM00267">
    <property type="entry name" value="GGDEF"/>
    <property type="match status" value="1"/>
</dbReference>
<dbReference type="InterPro" id="IPR035919">
    <property type="entry name" value="EAL_sf"/>
</dbReference>